<protein>
    <submittedName>
        <fullName evidence="3">RHS repeat protein</fullName>
    </submittedName>
</protein>
<dbReference type="RefSeq" id="WP_186948758.1">
    <property type="nucleotide sequence ID" value="NZ_JACOGF010000010.1"/>
</dbReference>
<dbReference type="PANTHER" id="PTHR32305:SF15">
    <property type="entry name" value="PROTEIN RHSA-RELATED"/>
    <property type="match status" value="1"/>
</dbReference>
<keyword evidence="1" id="KW-0677">Repeat</keyword>
<dbReference type="PANTHER" id="PTHR32305">
    <property type="match status" value="1"/>
</dbReference>
<dbReference type="InterPro" id="IPR006530">
    <property type="entry name" value="YD"/>
</dbReference>
<sequence length="704" mass="76605">MKKAPDEPDPNKPPPPIPCCGNPIVPANASKIQIETDFKVNGELGFDRYYYGDMLNIDEATVRLFGRHWVTPFDSKILQEPIRINRAPNAVCYTNSVDDRTFCPDKSQKLTGLVIPDIVSVTRPNSGRHLFSMANGVGTPDADINSRLTATTDSNNKIVWTYTDGDTENIERYSADGKLLSITSRAGMTRTMTYSTGTSNDTATARWPADAPVCGNVQSGAVLPADRLLCVTDNWGKQIQFEYDIVGRIVKLIAPDNAVTTYQYDGASGGCATSGATSLACSANNLTGVTYPDGKQRTYHYNESAWINGGSNCRGNNVGNGFGVLPNVLTGITDENGVRFATWGYDCMGRATMSQHAGGVEKVTIEYGFSTVRSTHGIRYFGGTNANPTVSATLYVYYPWIVGVPQYMGTYDRCAGCPTTKGHGYDANGNLTSKYDWKDIGTSYDFDLNRNLEIRRTDAFNTSQPLTTTTSWHATYRLPIQVNEPLLRTTYTYDTKGNLLTKTTQATSDTNGSQGASASVTGIARTWTYTYNNVGQVLTVTGPRTDVVDKTTYTYDSKGNLSTVSNAAGHLTTLANYDGNGRVGQITDPNGLVTTLSYTPRGWLSQRVSNGDGVSETTSYQYDGVGQMTKVTLPDGSSISYTYDDAHRLTKINDSLGNSINYTLDNMSNRINETVTDSSGNLTRQVSRVYDILNQLQKVTGAAQ</sequence>
<evidence type="ECO:0000313" key="4">
    <source>
        <dbReference type="Proteomes" id="UP000650424"/>
    </source>
</evidence>
<comment type="caution">
    <text evidence="3">The sequence shown here is derived from an EMBL/GenBank/DDBJ whole genome shotgun (WGS) entry which is preliminary data.</text>
</comment>
<dbReference type="NCBIfam" id="TIGR01643">
    <property type="entry name" value="YD_repeat_2x"/>
    <property type="match status" value="1"/>
</dbReference>
<dbReference type="Pfam" id="PF25023">
    <property type="entry name" value="TEN_YD-shell"/>
    <property type="match status" value="1"/>
</dbReference>
<dbReference type="EMBL" id="JACOGF010000010">
    <property type="protein sequence ID" value="MBC3919486.1"/>
    <property type="molecule type" value="Genomic_DNA"/>
</dbReference>
<dbReference type="Proteomes" id="UP000650424">
    <property type="component" value="Unassembled WGS sequence"/>
</dbReference>
<dbReference type="Gene3D" id="2.180.10.10">
    <property type="entry name" value="RHS repeat-associated core"/>
    <property type="match status" value="2"/>
</dbReference>
<reference evidence="3 4" key="1">
    <citation type="submission" date="2020-08" db="EMBL/GenBank/DDBJ databases">
        <title>Novel species isolated from subtropical streams in China.</title>
        <authorList>
            <person name="Lu H."/>
        </authorList>
    </citation>
    <scope>NUCLEOTIDE SEQUENCE [LARGE SCALE GENOMIC DNA]</scope>
    <source>
        <strain evidence="3 4">CY18W</strain>
    </source>
</reference>
<keyword evidence="4" id="KW-1185">Reference proteome</keyword>
<organism evidence="3 4">
    <name type="scientific">Undibacterium hunanense</name>
    <dbReference type="NCBI Taxonomy" id="2762292"/>
    <lineage>
        <taxon>Bacteria</taxon>
        <taxon>Pseudomonadati</taxon>
        <taxon>Pseudomonadota</taxon>
        <taxon>Betaproteobacteria</taxon>
        <taxon>Burkholderiales</taxon>
        <taxon>Oxalobacteraceae</taxon>
        <taxon>Undibacterium</taxon>
    </lineage>
</organism>
<accession>A0ABR6ZUB7</accession>
<gene>
    <name evidence="3" type="ORF">H8L32_18505</name>
</gene>
<dbReference type="InterPro" id="IPR056823">
    <property type="entry name" value="TEN-like_YD-shell"/>
</dbReference>
<evidence type="ECO:0000259" key="2">
    <source>
        <dbReference type="Pfam" id="PF25023"/>
    </source>
</evidence>
<proteinExistence type="predicted"/>
<dbReference type="InterPro" id="IPR050708">
    <property type="entry name" value="T6SS_VgrG/RHS"/>
</dbReference>
<evidence type="ECO:0000256" key="1">
    <source>
        <dbReference type="ARBA" id="ARBA00022737"/>
    </source>
</evidence>
<name>A0ABR6ZUB7_9BURK</name>
<evidence type="ECO:0000313" key="3">
    <source>
        <dbReference type="EMBL" id="MBC3919486.1"/>
    </source>
</evidence>
<feature type="domain" description="Teneurin-like YD-shell" evidence="2">
    <location>
        <begin position="522"/>
        <end position="674"/>
    </location>
</feature>